<gene>
    <name evidence="1" type="ORF">SAMN06265373_102619</name>
</gene>
<proteinExistence type="predicted"/>
<reference evidence="1 2" key="1">
    <citation type="submission" date="2017-05" db="EMBL/GenBank/DDBJ databases">
        <authorList>
            <person name="Varghese N."/>
            <person name="Submissions S."/>
        </authorList>
    </citation>
    <scope>NUCLEOTIDE SEQUENCE [LARGE SCALE GENOMIC DNA]</scope>
    <source>
        <strain evidence="1 2">DSM 29734</strain>
    </source>
</reference>
<protein>
    <submittedName>
        <fullName evidence="1">Uncharacterized protein</fullName>
    </submittedName>
</protein>
<evidence type="ECO:0000313" key="1">
    <source>
        <dbReference type="EMBL" id="SMP14084.1"/>
    </source>
</evidence>
<comment type="caution">
    <text evidence="1">The sequence shown here is derived from an EMBL/GenBank/DDBJ whole genome shotgun (WGS) entry which is preliminary data.</text>
</comment>
<accession>A0ABY1NN75</accession>
<sequence>MTDDYLNGQLELLGARSDKDEFKLPERLLDILFIRILFACGPLEALDDLLAGALRCISHRPLLGGYDEP</sequence>
<name>A0ABY1NN75_9RHOB</name>
<keyword evidence="2" id="KW-1185">Reference proteome</keyword>
<dbReference type="Proteomes" id="UP001157961">
    <property type="component" value="Unassembled WGS sequence"/>
</dbReference>
<dbReference type="RefSeq" id="WP_283425478.1">
    <property type="nucleotide sequence ID" value="NZ_FXTY01000002.1"/>
</dbReference>
<evidence type="ECO:0000313" key="2">
    <source>
        <dbReference type="Proteomes" id="UP001157961"/>
    </source>
</evidence>
<organism evidence="1 2">
    <name type="scientific">Shimia sagamensis</name>
    <dbReference type="NCBI Taxonomy" id="1566352"/>
    <lineage>
        <taxon>Bacteria</taxon>
        <taxon>Pseudomonadati</taxon>
        <taxon>Pseudomonadota</taxon>
        <taxon>Alphaproteobacteria</taxon>
        <taxon>Rhodobacterales</taxon>
        <taxon>Roseobacteraceae</taxon>
    </lineage>
</organism>
<dbReference type="EMBL" id="FXTY01000002">
    <property type="protein sequence ID" value="SMP14084.1"/>
    <property type="molecule type" value="Genomic_DNA"/>
</dbReference>